<evidence type="ECO:0008006" key="6">
    <source>
        <dbReference type="Google" id="ProtNLM"/>
    </source>
</evidence>
<organism evidence="4 5">
    <name type="scientific">Truncatella angustata</name>
    <dbReference type="NCBI Taxonomy" id="152316"/>
    <lineage>
        <taxon>Eukaryota</taxon>
        <taxon>Fungi</taxon>
        <taxon>Dikarya</taxon>
        <taxon>Ascomycota</taxon>
        <taxon>Pezizomycotina</taxon>
        <taxon>Sordariomycetes</taxon>
        <taxon>Xylariomycetidae</taxon>
        <taxon>Amphisphaeriales</taxon>
        <taxon>Sporocadaceae</taxon>
        <taxon>Truncatella</taxon>
    </lineage>
</organism>
<dbReference type="Proteomes" id="UP000758603">
    <property type="component" value="Unassembled WGS sequence"/>
</dbReference>
<dbReference type="Gene3D" id="3.40.50.11350">
    <property type="match status" value="1"/>
</dbReference>
<dbReference type="EMBL" id="JAGPXC010000001">
    <property type="protein sequence ID" value="KAH6660507.1"/>
    <property type="molecule type" value="Genomic_DNA"/>
</dbReference>
<dbReference type="CDD" id="cd11296">
    <property type="entry name" value="O-FucT_like"/>
    <property type="match status" value="1"/>
</dbReference>
<reference evidence="4" key="1">
    <citation type="journal article" date="2021" name="Nat. Commun.">
        <title>Genetic determinants of endophytism in the Arabidopsis root mycobiome.</title>
        <authorList>
            <person name="Mesny F."/>
            <person name="Miyauchi S."/>
            <person name="Thiergart T."/>
            <person name="Pickel B."/>
            <person name="Atanasova L."/>
            <person name="Karlsson M."/>
            <person name="Huettel B."/>
            <person name="Barry K.W."/>
            <person name="Haridas S."/>
            <person name="Chen C."/>
            <person name="Bauer D."/>
            <person name="Andreopoulos W."/>
            <person name="Pangilinan J."/>
            <person name="LaButti K."/>
            <person name="Riley R."/>
            <person name="Lipzen A."/>
            <person name="Clum A."/>
            <person name="Drula E."/>
            <person name="Henrissat B."/>
            <person name="Kohler A."/>
            <person name="Grigoriev I.V."/>
            <person name="Martin F.M."/>
            <person name="Hacquard S."/>
        </authorList>
    </citation>
    <scope>NUCLEOTIDE SEQUENCE</scope>
    <source>
        <strain evidence="4">MPI-SDFR-AT-0073</strain>
    </source>
</reference>
<evidence type="ECO:0000313" key="5">
    <source>
        <dbReference type="Proteomes" id="UP000758603"/>
    </source>
</evidence>
<name>A0A9P8UY63_9PEZI</name>
<evidence type="ECO:0000256" key="3">
    <source>
        <dbReference type="ARBA" id="ARBA00023277"/>
    </source>
</evidence>
<accession>A0A9P8UY63</accession>
<keyword evidence="5" id="KW-1185">Reference proteome</keyword>
<dbReference type="GO" id="GO:0016740">
    <property type="term" value="F:transferase activity"/>
    <property type="evidence" value="ECO:0007669"/>
    <property type="project" value="UniProtKB-KW"/>
</dbReference>
<protein>
    <recommendedName>
        <fullName evidence="6">Alternative oxidase</fullName>
    </recommendedName>
</protein>
<evidence type="ECO:0000256" key="2">
    <source>
        <dbReference type="ARBA" id="ARBA00023253"/>
    </source>
</evidence>
<keyword evidence="1" id="KW-0808">Transferase</keyword>
<comment type="caution">
    <text evidence="4">The sequence shown here is derived from an EMBL/GenBank/DDBJ whole genome shotgun (WGS) entry which is preliminary data.</text>
</comment>
<dbReference type="AlphaFoldDB" id="A0A9P8UY63"/>
<dbReference type="GeneID" id="70135304"/>
<gene>
    <name evidence="4" type="ORF">BKA67DRAFT_653680</name>
</gene>
<dbReference type="Pfam" id="PF10250">
    <property type="entry name" value="O-FucT"/>
    <property type="match status" value="1"/>
</dbReference>
<keyword evidence="2" id="KW-0294">Fucose metabolism</keyword>
<evidence type="ECO:0000313" key="4">
    <source>
        <dbReference type="EMBL" id="KAH6660507.1"/>
    </source>
</evidence>
<dbReference type="GO" id="GO:0006004">
    <property type="term" value="P:fucose metabolic process"/>
    <property type="evidence" value="ECO:0007669"/>
    <property type="project" value="UniProtKB-KW"/>
</dbReference>
<sequence>MALNCMPIWTLKQRIFLFLIIGLLLVLSSHYASKVPSSLLTLSSPTIITQPAHQISLQTIDLSSPSSPFIAWPLARVCAEATFVPGLVFICDNNSGGPGNIRNYILTCLRYAIEAGSTSLVLPRIRSRSVTDLSNIHVGYQGFGYMFDAAHFRRGLASGCPQIDVYGRVEDVPHVLEKVEREGLYDVEKMIERITPRQDYGNRVGCDQRDLNRHTDRFGARFRDWLNSSVLERGMPEISVQSPRLIRLNWGVLFDWEVLRDGPEFVATFGGLLRFNDELLQLGQAVTRALRTEASFVEGSQSGQEKNRFLGVHLRTEADALKQWPSFEVQVAGYVKESQRLGFQGGIAYLASGSEAEAIKFKDFAQSEMQLQVRTKHDLLEVRDLEKLQKLSWDQQAVVDFQVLLAANYFVGVSPSSFSVNVALKRHLHTTNLRTRPWKVGGKGDGQSWLVGTYDNYWDDWLFMYDGMWP</sequence>
<dbReference type="RefSeq" id="XP_045964638.1">
    <property type="nucleotide sequence ID" value="XM_046106413.1"/>
</dbReference>
<dbReference type="OrthoDB" id="20368at2759"/>
<dbReference type="InterPro" id="IPR019378">
    <property type="entry name" value="GDP-Fuc_O-FucTrfase"/>
</dbReference>
<keyword evidence="3" id="KW-0119">Carbohydrate metabolism</keyword>
<proteinExistence type="predicted"/>
<evidence type="ECO:0000256" key="1">
    <source>
        <dbReference type="ARBA" id="ARBA00022679"/>
    </source>
</evidence>